<feature type="region of interest" description="Disordered" evidence="1">
    <location>
        <begin position="351"/>
        <end position="384"/>
    </location>
</feature>
<gene>
    <name evidence="3" type="ORF">HYALB_00007467</name>
</gene>
<protein>
    <submittedName>
        <fullName evidence="3">Uncharacterized protein</fullName>
    </submittedName>
</protein>
<dbReference type="Proteomes" id="UP000701801">
    <property type="component" value="Unassembled WGS sequence"/>
</dbReference>
<dbReference type="EMBL" id="CAJVRM010000084">
    <property type="protein sequence ID" value="CAG8973939.1"/>
    <property type="molecule type" value="Genomic_DNA"/>
</dbReference>
<comment type="caution">
    <text evidence="3">The sequence shown here is derived from an EMBL/GenBank/DDBJ whole genome shotgun (WGS) entry which is preliminary data.</text>
</comment>
<evidence type="ECO:0000256" key="1">
    <source>
        <dbReference type="SAM" id="MobiDB-lite"/>
    </source>
</evidence>
<feature type="signal peptide" evidence="2">
    <location>
        <begin position="1"/>
        <end position="21"/>
    </location>
</feature>
<name>A0A9N9LEW2_9HELO</name>
<evidence type="ECO:0000313" key="4">
    <source>
        <dbReference type="Proteomes" id="UP000701801"/>
    </source>
</evidence>
<organism evidence="3 4">
    <name type="scientific">Hymenoscyphus albidus</name>
    <dbReference type="NCBI Taxonomy" id="595503"/>
    <lineage>
        <taxon>Eukaryota</taxon>
        <taxon>Fungi</taxon>
        <taxon>Dikarya</taxon>
        <taxon>Ascomycota</taxon>
        <taxon>Pezizomycotina</taxon>
        <taxon>Leotiomycetes</taxon>
        <taxon>Helotiales</taxon>
        <taxon>Helotiaceae</taxon>
        <taxon>Hymenoscyphus</taxon>
    </lineage>
</organism>
<keyword evidence="2" id="KW-0732">Signal</keyword>
<dbReference type="AlphaFoldDB" id="A0A9N9LEW2"/>
<dbReference type="OrthoDB" id="10325193at2759"/>
<accession>A0A9N9LEW2</accession>
<evidence type="ECO:0000256" key="2">
    <source>
        <dbReference type="SAM" id="SignalP"/>
    </source>
</evidence>
<proteinExistence type="predicted"/>
<reference evidence="3" key="1">
    <citation type="submission" date="2021-07" db="EMBL/GenBank/DDBJ databases">
        <authorList>
            <person name="Durling M."/>
        </authorList>
    </citation>
    <scope>NUCLEOTIDE SEQUENCE</scope>
</reference>
<feature type="compositionally biased region" description="Pro residues" evidence="1">
    <location>
        <begin position="137"/>
        <end position="147"/>
    </location>
</feature>
<sequence>MHLINLPTALLLLTSVLSTTALPVQNAEAELEARMPGEINRRAWDKPPVDRNYRHHPFKIPQPGALKPPPAVVAAAPPVPGKMGAIRKLKKLLGREADGELEARDPMIRPNKIGSKMFGGPTLPKVGHPGLRKGASMPPPIARPGSPPHISSKAPPLAPQKNSAPGGLFKREASKTGQLRIPSANRKLEYLTRFMTPEPNLRNAASKPAPNARPGSPPHISSKAPPLAPQKNSAPGGLLDVLKREASTTGQFKIPLEKNKLDYITRFMKGTPGPRPQRAEIPAPKPARVPRLPFPGNTQSRFASEKKGGVAKREAEAGPTQFKLPTPRHKQLGKLRLPKEKEGPFSHQVKMPVAKPVPGVPMTVPGSRSGRVKPKTMGGAAKREVEAETPLPILPSKLGGAGVPQTAIRSQSVQLSSFTLPAFKPATEPKKRGILARSPIYGNNWRKFKEAVVRKITKPNLPFAPKKGAW</sequence>
<feature type="chain" id="PRO_5040231755" evidence="2">
    <location>
        <begin position="22"/>
        <end position="470"/>
    </location>
</feature>
<feature type="region of interest" description="Disordered" evidence="1">
    <location>
        <begin position="131"/>
        <end position="181"/>
    </location>
</feature>
<feature type="region of interest" description="Disordered" evidence="1">
    <location>
        <begin position="197"/>
        <end position="237"/>
    </location>
</feature>
<feature type="region of interest" description="Disordered" evidence="1">
    <location>
        <begin position="270"/>
        <end position="326"/>
    </location>
</feature>
<feature type="compositionally biased region" description="Basic and acidic residues" evidence="1">
    <location>
        <begin position="303"/>
        <end position="316"/>
    </location>
</feature>
<evidence type="ECO:0000313" key="3">
    <source>
        <dbReference type="EMBL" id="CAG8973939.1"/>
    </source>
</evidence>
<keyword evidence="4" id="KW-1185">Reference proteome</keyword>